<dbReference type="InterPro" id="IPR019734">
    <property type="entry name" value="TPR_rpt"/>
</dbReference>
<keyword evidence="3" id="KW-0677">Repeat</keyword>
<dbReference type="InterPro" id="IPR011990">
    <property type="entry name" value="TPR-like_helical_dom_sf"/>
</dbReference>
<dbReference type="Pfam" id="PF06424">
    <property type="entry name" value="PRP1_N"/>
    <property type="match status" value="1"/>
</dbReference>
<dbReference type="GeneID" id="73381845"/>
<dbReference type="InterPro" id="IPR045075">
    <property type="entry name" value="Syf1-like"/>
</dbReference>
<dbReference type="GO" id="GO:0046540">
    <property type="term" value="C:U4/U6 x U5 tri-snRNP complex"/>
    <property type="evidence" value="ECO:0007669"/>
    <property type="project" value="TreeGrafter"/>
</dbReference>
<feature type="compositionally biased region" description="Acidic residues" evidence="8">
    <location>
        <begin position="38"/>
        <end position="54"/>
    </location>
</feature>
<keyword evidence="11" id="KW-1185">Reference proteome</keyword>
<evidence type="ECO:0000256" key="2">
    <source>
        <dbReference type="ARBA" id="ARBA00022664"/>
    </source>
</evidence>
<dbReference type="SUPFAM" id="SSF48452">
    <property type="entry name" value="TPR-like"/>
    <property type="match status" value="3"/>
</dbReference>
<keyword evidence="7" id="KW-0175">Coiled coil</keyword>
<keyword evidence="2" id="KW-0507">mRNA processing</keyword>
<dbReference type="PANTHER" id="PTHR11246:SF1">
    <property type="entry name" value="PRE-MRNA-PROCESSING FACTOR 6"/>
    <property type="match status" value="1"/>
</dbReference>
<feature type="domain" description="PRP1 splicing factor N-terminal" evidence="9">
    <location>
        <begin position="11"/>
        <end position="137"/>
    </location>
</feature>
<sequence>MDRLAFLDQEPPPGYVAGVGRGAVGFSTGADFKRDREDFDEEEEDNDLGSVDDIDEGGLLLSRKRDLDLDVEEEDKAYEEIERKLQSKRKRPAMVVASAVIASVSEKPRFNDLKEELKTLTDEDWLSLPEAGDMTRKNKRQRILDQQSQRFYAAPDSILASASNLGGNSISKKATELSAELDKLLPRHSAITQSSTTPMTEDEFLDVSAVDRDAKFADLKKGRLILASLRKSEPYKSSSWIQSARLEEEARNYDKARDIIQQGCKTIPGDEDVWLENVRLNMNDTVYVKNMLKEALNFCPKSEKLWLKWAELETENKQKRRIVMKGLEDIPKSVDLWKKLVNLENNQKTVEKLLSKAVELCPHEWEFWLALVNISTYTEAKSYLNKARKVLHGELKVWTAACKLEERENTNMSETKLMKLTDKAVQENKDAGPQVWYRAASECLKEGFNKTSRALVSSFLHARIVVDSNALMKEADEQIKNGDLEIGHYILDYLIGVCPTDLQVWERLLNTVKKTMNLKSLWTYYEKAISLNVDTVSLYLMFAQDVWKLSKDAEQARIVLSKADEKLDQDIIKVAVINLLFNSGQLEKAKQYVSKIIETEKSRNTKFWYKYIHILRCLDCSLDMIIRVSNEALTYFPTNWKLRAQNIQLLETGNDTNVAEKAAAEAVKACPSSATLWIMYSVIVEKRGIVMKARSILDSAMLKISNSPELNIAKVELEKRQNNITTAKNLANRNLKQFPENAYVWYQYLSLIPKMSYRKPEFLNALQKTQNSSDILMYIGVFFWQDGKFLKAKSWFERSLTANPNNGDAWGWMYNYLKQFSGEEERNAFLEKYRLENECDKREGRVYNIVKKNPKNYNKSQLEILEMVSLLLLKF</sequence>
<feature type="region of interest" description="Disordered" evidence="8">
    <location>
        <begin position="33"/>
        <end position="54"/>
    </location>
</feature>
<proteinExistence type="predicted"/>
<evidence type="ECO:0000256" key="3">
    <source>
        <dbReference type="ARBA" id="ARBA00022737"/>
    </source>
</evidence>
<reference evidence="10" key="1">
    <citation type="journal article" date="2022" name="DNA Res.">
        <title>Genome analysis of five recently described species of the CUG-Ser clade uncovers Candida theae as a new hybrid lineage with pathogenic potential in the Candida parapsilosis species complex.</title>
        <authorList>
            <person name="Mixao V."/>
            <person name="Del Olmo V."/>
            <person name="Hegedusova E."/>
            <person name="Saus E."/>
            <person name="Pryszcz L."/>
            <person name="Cillingova A."/>
            <person name="Nosek J."/>
            <person name="Gabaldon T."/>
        </authorList>
    </citation>
    <scope>NUCLEOTIDE SEQUENCE</scope>
    <source>
        <strain evidence="10">CBS 10844</strain>
    </source>
</reference>
<dbReference type="GO" id="GO:0071013">
    <property type="term" value="C:catalytic step 2 spliceosome"/>
    <property type="evidence" value="ECO:0007669"/>
    <property type="project" value="TreeGrafter"/>
</dbReference>
<evidence type="ECO:0000256" key="6">
    <source>
        <dbReference type="PROSITE-ProRule" id="PRU00339"/>
    </source>
</evidence>
<comment type="caution">
    <text evidence="10">The sequence shown here is derived from an EMBL/GenBank/DDBJ whole genome shotgun (WGS) entry which is preliminary data.</text>
</comment>
<dbReference type="AlphaFoldDB" id="A0AAI9WWF6"/>
<evidence type="ECO:0000256" key="1">
    <source>
        <dbReference type="ARBA" id="ARBA00004123"/>
    </source>
</evidence>
<feature type="coiled-coil region" evidence="7">
    <location>
        <begin position="64"/>
        <end position="91"/>
    </location>
</feature>
<comment type="subcellular location">
    <subcellularLocation>
        <location evidence="1">Nucleus</location>
    </subcellularLocation>
</comment>
<evidence type="ECO:0000256" key="8">
    <source>
        <dbReference type="SAM" id="MobiDB-lite"/>
    </source>
</evidence>
<dbReference type="Proteomes" id="UP001202479">
    <property type="component" value="Unassembled WGS sequence"/>
</dbReference>
<name>A0AAI9WWF6_9ASCO</name>
<evidence type="ECO:0000256" key="5">
    <source>
        <dbReference type="ARBA" id="ARBA00023242"/>
    </source>
</evidence>
<protein>
    <submittedName>
        <fullName evidence="10">Prp1</fullName>
    </submittedName>
</protein>
<evidence type="ECO:0000313" key="11">
    <source>
        <dbReference type="Proteomes" id="UP001202479"/>
    </source>
</evidence>
<dbReference type="PROSITE" id="PS50005">
    <property type="entry name" value="TPR"/>
    <property type="match status" value="1"/>
</dbReference>
<dbReference type="EMBL" id="JAHUZD010000139">
    <property type="protein sequence ID" value="KAI3402977.2"/>
    <property type="molecule type" value="Genomic_DNA"/>
</dbReference>
<keyword evidence="4" id="KW-0508">mRNA splicing</keyword>
<dbReference type="InterPro" id="IPR003107">
    <property type="entry name" value="HAT"/>
</dbReference>
<dbReference type="Gene3D" id="1.25.40.10">
    <property type="entry name" value="Tetratricopeptide repeat domain"/>
    <property type="match status" value="3"/>
</dbReference>
<accession>A0AAI9WWF6</accession>
<dbReference type="SMART" id="SM00386">
    <property type="entry name" value="HAT"/>
    <property type="match status" value="12"/>
</dbReference>
<evidence type="ECO:0000259" key="9">
    <source>
        <dbReference type="Pfam" id="PF06424"/>
    </source>
</evidence>
<evidence type="ECO:0000256" key="4">
    <source>
        <dbReference type="ARBA" id="ARBA00023187"/>
    </source>
</evidence>
<feature type="repeat" description="TPR" evidence="6">
    <location>
        <begin position="773"/>
        <end position="806"/>
    </location>
</feature>
<organism evidence="10 11">
    <name type="scientific">Candida oxycetoniae</name>
    <dbReference type="NCBI Taxonomy" id="497107"/>
    <lineage>
        <taxon>Eukaryota</taxon>
        <taxon>Fungi</taxon>
        <taxon>Dikarya</taxon>
        <taxon>Ascomycota</taxon>
        <taxon>Saccharomycotina</taxon>
        <taxon>Pichiomycetes</taxon>
        <taxon>Debaryomycetaceae</taxon>
        <taxon>Candida/Lodderomyces clade</taxon>
        <taxon>Candida</taxon>
    </lineage>
</organism>
<evidence type="ECO:0000256" key="7">
    <source>
        <dbReference type="SAM" id="Coils"/>
    </source>
</evidence>
<dbReference type="InterPro" id="IPR010491">
    <property type="entry name" value="PRP1_N"/>
</dbReference>
<dbReference type="RefSeq" id="XP_049178724.1">
    <property type="nucleotide sequence ID" value="XM_049325647.1"/>
</dbReference>
<keyword evidence="6" id="KW-0802">TPR repeat</keyword>
<gene>
    <name evidence="10" type="ORF">KGF56_004230</name>
</gene>
<dbReference type="GO" id="GO:0000244">
    <property type="term" value="P:spliceosomal tri-snRNP complex assembly"/>
    <property type="evidence" value="ECO:0007669"/>
    <property type="project" value="TreeGrafter"/>
</dbReference>
<dbReference type="PANTHER" id="PTHR11246">
    <property type="entry name" value="PRE-MRNA SPLICING FACTOR"/>
    <property type="match status" value="1"/>
</dbReference>
<evidence type="ECO:0000313" key="10">
    <source>
        <dbReference type="EMBL" id="KAI3402977.2"/>
    </source>
</evidence>
<keyword evidence="5" id="KW-0539">Nucleus</keyword>